<protein>
    <submittedName>
        <fullName evidence="7">Beta-hydroxylase, aspartyl/asparaginyl family protein</fullName>
    </submittedName>
</protein>
<evidence type="ECO:0000313" key="7">
    <source>
        <dbReference type="EMBL" id="CBJ26753.1"/>
    </source>
</evidence>
<dbReference type="GO" id="GO:0051213">
    <property type="term" value="F:dioxygenase activity"/>
    <property type="evidence" value="ECO:0007669"/>
    <property type="project" value="UniProtKB-KW"/>
</dbReference>
<evidence type="ECO:0000256" key="5">
    <source>
        <dbReference type="SAM" id="SignalP"/>
    </source>
</evidence>
<evidence type="ECO:0000256" key="2">
    <source>
        <dbReference type="ARBA" id="ARBA00022964"/>
    </source>
</evidence>
<dbReference type="AlphaFoldDB" id="D7G0U0"/>
<keyword evidence="5" id="KW-0732">Signal</keyword>
<feature type="domain" description="Aspartyl/asparaginy/proline hydroxylase" evidence="6">
    <location>
        <begin position="355"/>
        <end position="401"/>
    </location>
</feature>
<feature type="chain" id="PRO_5003096094" evidence="5">
    <location>
        <begin position="18"/>
        <end position="430"/>
    </location>
</feature>
<organism evidence="7 8">
    <name type="scientific">Ectocarpus siliculosus</name>
    <name type="common">Brown alga</name>
    <name type="synonym">Conferva siliculosa</name>
    <dbReference type="NCBI Taxonomy" id="2880"/>
    <lineage>
        <taxon>Eukaryota</taxon>
        <taxon>Sar</taxon>
        <taxon>Stramenopiles</taxon>
        <taxon>Ochrophyta</taxon>
        <taxon>PX clade</taxon>
        <taxon>Phaeophyceae</taxon>
        <taxon>Ectocarpales</taxon>
        <taxon>Ectocarpaceae</taxon>
        <taxon>Ectocarpus</taxon>
    </lineage>
</organism>
<feature type="region of interest" description="Disordered" evidence="4">
    <location>
        <begin position="49"/>
        <end position="74"/>
    </location>
</feature>
<evidence type="ECO:0000259" key="6">
    <source>
        <dbReference type="Pfam" id="PF05118"/>
    </source>
</evidence>
<dbReference type="InParanoid" id="D7G0U0"/>
<dbReference type="Gene3D" id="2.60.120.330">
    <property type="entry name" value="B-lactam Antibiotic, Isopenicillin N Synthase, Chain"/>
    <property type="match status" value="2"/>
</dbReference>
<dbReference type="eggNOG" id="ENOG502SD50">
    <property type="taxonomic scope" value="Eukaryota"/>
</dbReference>
<sequence length="430" mass="46082">MRRVAGAVLATTICSRAAVIPAFVAVPPPATTTSSSWHTAERSCSLVPVQSVRQEQDAGVKEEEEEEGTYGGDDQRRFWDTVVKVLRSELGAGENQPEDLSRVWGFVAHNREGKAPPAEPSPSYRATGLYFPGLEAKPWWDDRSECSWLQDLEDAAPDIKREMEALQRSGGARSYKGGTGEMSTVYDATRGWGTMRIRYMGRFGQPGVNYSLLPRTLAALRRLPLAPETAAFQRQLAGTGLPLHVDPSNFVLGCHVGVVVPPAAAAAGAAGVQGSADGSADAAAAAGDRRGGANRKKRVGGGVGFGGGGGVRREKKAAGGESGGAGSTAEGGAAERRSGTGRDGGTERRERSGERAWIEVSGEKRHWEPGRAFVFDPSFLHRTYNPTDGERVILNIDVWHPGLKEVEKTAIRRVCELVEQWNSRSGLFED</sequence>
<dbReference type="InterPro" id="IPR007803">
    <property type="entry name" value="Asp/Arg/Pro-Hydrxlase"/>
</dbReference>
<dbReference type="EMBL" id="FN649760">
    <property type="protein sequence ID" value="CBJ26753.1"/>
    <property type="molecule type" value="Genomic_DNA"/>
</dbReference>
<comment type="similarity">
    <text evidence="1">Belongs to the aspartyl/asparaginyl beta-hydroxylase family.</text>
</comment>
<dbReference type="SUPFAM" id="SSF51197">
    <property type="entry name" value="Clavaminate synthase-like"/>
    <property type="match status" value="1"/>
</dbReference>
<dbReference type="GO" id="GO:0016020">
    <property type="term" value="C:membrane"/>
    <property type="evidence" value="ECO:0007669"/>
    <property type="project" value="TreeGrafter"/>
</dbReference>
<dbReference type="PANTHER" id="PTHR46332">
    <property type="entry name" value="ASPARTATE BETA-HYDROXYLASE DOMAIN-CONTAINING PROTEIN 2"/>
    <property type="match status" value="1"/>
</dbReference>
<dbReference type="Pfam" id="PF05118">
    <property type="entry name" value="Asp_Arg_Hydrox"/>
    <property type="match status" value="2"/>
</dbReference>
<gene>
    <name evidence="7" type="ORF">Esi_0042_0143</name>
</gene>
<dbReference type="Proteomes" id="UP000002630">
    <property type="component" value="Unassembled WGS sequence"/>
</dbReference>
<evidence type="ECO:0000313" key="8">
    <source>
        <dbReference type="Proteomes" id="UP000002630"/>
    </source>
</evidence>
<feature type="compositionally biased region" description="Basic and acidic residues" evidence="4">
    <location>
        <begin position="333"/>
        <end position="355"/>
    </location>
</feature>
<feature type="domain" description="Aspartyl/asparaginy/proline hydroxylase" evidence="6">
    <location>
        <begin position="154"/>
        <end position="264"/>
    </location>
</feature>
<name>D7G0U0_ECTSI</name>
<keyword evidence="3" id="KW-0560">Oxidoreductase</keyword>
<keyword evidence="8" id="KW-1185">Reference proteome</keyword>
<keyword evidence="2" id="KW-0223">Dioxygenase</keyword>
<feature type="signal peptide" evidence="5">
    <location>
        <begin position="1"/>
        <end position="17"/>
    </location>
</feature>
<proteinExistence type="inferred from homology"/>
<evidence type="ECO:0000256" key="3">
    <source>
        <dbReference type="ARBA" id="ARBA00023002"/>
    </source>
</evidence>
<evidence type="ECO:0000256" key="4">
    <source>
        <dbReference type="SAM" id="MobiDB-lite"/>
    </source>
</evidence>
<feature type="region of interest" description="Disordered" evidence="4">
    <location>
        <begin position="286"/>
        <end position="355"/>
    </location>
</feature>
<dbReference type="InterPro" id="IPR027443">
    <property type="entry name" value="IPNS-like_sf"/>
</dbReference>
<feature type="compositionally biased region" description="Gly residues" evidence="4">
    <location>
        <begin position="300"/>
        <end position="310"/>
    </location>
</feature>
<dbReference type="InterPro" id="IPR051821">
    <property type="entry name" value="Asp/Asn_beta-hydroxylase"/>
</dbReference>
<dbReference type="PANTHER" id="PTHR46332:SF5">
    <property type="entry name" value="ASPARTATE BETA-HYDROXYLASE DOMAIN CONTAINING 2"/>
    <property type="match status" value="1"/>
</dbReference>
<accession>D7G0U0</accession>
<dbReference type="OrthoDB" id="438431at2759"/>
<reference evidence="7 8" key="1">
    <citation type="journal article" date="2010" name="Nature">
        <title>The Ectocarpus genome and the independent evolution of multicellularity in brown algae.</title>
        <authorList>
            <person name="Cock J.M."/>
            <person name="Sterck L."/>
            <person name="Rouze P."/>
            <person name="Scornet D."/>
            <person name="Allen A.E."/>
            <person name="Amoutzias G."/>
            <person name="Anthouard V."/>
            <person name="Artiguenave F."/>
            <person name="Aury J.M."/>
            <person name="Badger J.H."/>
            <person name="Beszteri B."/>
            <person name="Billiau K."/>
            <person name="Bonnet E."/>
            <person name="Bothwell J.H."/>
            <person name="Bowler C."/>
            <person name="Boyen C."/>
            <person name="Brownlee C."/>
            <person name="Carrano C.J."/>
            <person name="Charrier B."/>
            <person name="Cho G.Y."/>
            <person name="Coelho S.M."/>
            <person name="Collen J."/>
            <person name="Corre E."/>
            <person name="Da Silva C."/>
            <person name="Delage L."/>
            <person name="Delaroque N."/>
            <person name="Dittami S.M."/>
            <person name="Doulbeau S."/>
            <person name="Elias M."/>
            <person name="Farnham G."/>
            <person name="Gachon C.M."/>
            <person name="Gschloessl B."/>
            <person name="Heesch S."/>
            <person name="Jabbari K."/>
            <person name="Jubin C."/>
            <person name="Kawai H."/>
            <person name="Kimura K."/>
            <person name="Kloareg B."/>
            <person name="Kupper F.C."/>
            <person name="Lang D."/>
            <person name="Le Bail A."/>
            <person name="Leblanc C."/>
            <person name="Lerouge P."/>
            <person name="Lohr M."/>
            <person name="Lopez P.J."/>
            <person name="Martens C."/>
            <person name="Maumus F."/>
            <person name="Michel G."/>
            <person name="Miranda-Saavedra D."/>
            <person name="Morales J."/>
            <person name="Moreau H."/>
            <person name="Motomura T."/>
            <person name="Nagasato C."/>
            <person name="Napoli C.A."/>
            <person name="Nelson D.R."/>
            <person name="Nyvall-Collen P."/>
            <person name="Peters A.F."/>
            <person name="Pommier C."/>
            <person name="Potin P."/>
            <person name="Poulain J."/>
            <person name="Quesneville H."/>
            <person name="Read B."/>
            <person name="Rensing S.A."/>
            <person name="Ritter A."/>
            <person name="Rousvoal S."/>
            <person name="Samanta M."/>
            <person name="Samson G."/>
            <person name="Schroeder D.C."/>
            <person name="Segurens B."/>
            <person name="Strittmatter M."/>
            <person name="Tonon T."/>
            <person name="Tregear J.W."/>
            <person name="Valentin K."/>
            <person name="von Dassow P."/>
            <person name="Yamagishi T."/>
            <person name="Van de Peer Y."/>
            <person name="Wincker P."/>
        </authorList>
    </citation>
    <scope>NUCLEOTIDE SEQUENCE [LARGE SCALE GENOMIC DNA]</scope>
    <source>
        <strain evidence="8">Ec32 / CCAP1310/4</strain>
    </source>
</reference>
<evidence type="ECO:0000256" key="1">
    <source>
        <dbReference type="ARBA" id="ARBA00007730"/>
    </source>
</evidence>